<reference evidence="2" key="1">
    <citation type="submission" date="2022-11" db="UniProtKB">
        <authorList>
            <consortium name="WormBaseParasite"/>
        </authorList>
    </citation>
    <scope>IDENTIFICATION</scope>
</reference>
<name>A0A914XXS1_9BILA</name>
<accession>A0A914XXS1</accession>
<protein>
    <submittedName>
        <fullName evidence="2">Uncharacterized protein</fullName>
    </submittedName>
</protein>
<proteinExistence type="predicted"/>
<evidence type="ECO:0000313" key="2">
    <source>
        <dbReference type="WBParaSite" id="PSU_v2.g12744.t1"/>
    </source>
</evidence>
<organism evidence="1 2">
    <name type="scientific">Panagrolaimus superbus</name>
    <dbReference type="NCBI Taxonomy" id="310955"/>
    <lineage>
        <taxon>Eukaryota</taxon>
        <taxon>Metazoa</taxon>
        <taxon>Ecdysozoa</taxon>
        <taxon>Nematoda</taxon>
        <taxon>Chromadorea</taxon>
        <taxon>Rhabditida</taxon>
        <taxon>Tylenchina</taxon>
        <taxon>Panagrolaimomorpha</taxon>
        <taxon>Panagrolaimoidea</taxon>
        <taxon>Panagrolaimidae</taxon>
        <taxon>Panagrolaimus</taxon>
    </lineage>
</organism>
<sequence>MITASSGTGFEISPIGVRETFVNGLSLEYTFFRPEFCFIGDVAPRKSRGERFDNCRRKAGMKGLRDGVTEADRGCPNFGSKSGIVDERR</sequence>
<keyword evidence="1" id="KW-1185">Reference proteome</keyword>
<dbReference type="Proteomes" id="UP000887577">
    <property type="component" value="Unplaced"/>
</dbReference>
<dbReference type="AlphaFoldDB" id="A0A914XXS1"/>
<evidence type="ECO:0000313" key="1">
    <source>
        <dbReference type="Proteomes" id="UP000887577"/>
    </source>
</evidence>
<dbReference type="WBParaSite" id="PSU_v2.g12744.t1">
    <property type="protein sequence ID" value="PSU_v2.g12744.t1"/>
    <property type="gene ID" value="PSU_v2.g12744"/>
</dbReference>